<dbReference type="SUPFAM" id="SSF103473">
    <property type="entry name" value="MFS general substrate transporter"/>
    <property type="match status" value="1"/>
</dbReference>
<name>M9RID2_9RHOB</name>
<dbReference type="AlphaFoldDB" id="M9RID2"/>
<dbReference type="GO" id="GO:0005886">
    <property type="term" value="C:plasma membrane"/>
    <property type="evidence" value="ECO:0007669"/>
    <property type="project" value="UniProtKB-SubCell"/>
</dbReference>
<evidence type="ECO:0000256" key="7">
    <source>
        <dbReference type="SAM" id="Phobius"/>
    </source>
</evidence>
<feature type="transmembrane region" description="Helical" evidence="7">
    <location>
        <begin position="353"/>
        <end position="376"/>
    </location>
</feature>
<keyword evidence="2" id="KW-0813">Transport</keyword>
<feature type="transmembrane region" description="Helical" evidence="7">
    <location>
        <begin position="388"/>
        <end position="407"/>
    </location>
</feature>
<keyword evidence="3" id="KW-1003">Cell membrane</keyword>
<comment type="subcellular location">
    <subcellularLocation>
        <location evidence="1">Cell membrane</location>
        <topology evidence="1">Multi-pass membrane protein</topology>
    </subcellularLocation>
</comment>
<reference evidence="9 10" key="1">
    <citation type="journal article" date="2013" name="PLoS ONE">
        <title>Poles Apart: Arctic and Antarctic Octadecabacter strains Share High Genome Plasticity and a New Type of Xanthorhodopsin.</title>
        <authorList>
            <person name="Vollmers J."/>
            <person name="Voget S."/>
            <person name="Dietrich S."/>
            <person name="Gollnow K."/>
            <person name="Smits M."/>
            <person name="Meyer K."/>
            <person name="Brinkhoff T."/>
            <person name="Simon M."/>
            <person name="Daniel R."/>
        </authorList>
    </citation>
    <scope>NUCLEOTIDE SEQUENCE [LARGE SCALE GENOMIC DNA]</scope>
    <source>
        <strain evidence="9 10">307</strain>
    </source>
</reference>
<dbReference type="RefSeq" id="WP_015502041.1">
    <property type="nucleotide sequence ID" value="NC_020911.1"/>
</dbReference>
<keyword evidence="4 7" id="KW-0812">Transmembrane</keyword>
<gene>
    <name evidence="9" type="ORF">OAN307_c48110</name>
</gene>
<sequence>MTTRIIHDAGYVSFIRENAPFLATGALLSFLSSFGQTFFISLFGGEIRAEYGLSNGDWGLIYMIGTGGSAAVMVFAGGLADRFRVRQLGITVVLLLGLSCVLMALNPIAALLPFVVFALRFFGQGMTTHVATVAMSRWFIATRGRALAVAAMGFMLAEAALPLIMVWLKSYIDWHFIWIGCALFCVAMTPVLFRLLRLERTPQSVAQDNQSTGLYDKHWTRTEVLRHPIFWAMAPAVMSFSGFGTAFWFHQVHFAEIKGYSHLALVAVFPLGTITLLFSTIFYGWAVDRLGAVKLLPFYLIPFIFAFILHWYAPSLGWTALAVILMGAAGGGQATLLNACWAEFYGTLHLGSIKAATTALMVLGSALGPGVSGWLIDQGVGFEQQMLGYAATFFIAAILLLYPVTVVRNQRVRRK</sequence>
<dbReference type="InterPro" id="IPR036259">
    <property type="entry name" value="MFS_trans_sf"/>
</dbReference>
<evidence type="ECO:0000256" key="4">
    <source>
        <dbReference type="ARBA" id="ARBA00022692"/>
    </source>
</evidence>
<feature type="transmembrane region" description="Helical" evidence="7">
    <location>
        <begin position="147"/>
        <end position="168"/>
    </location>
</feature>
<dbReference type="PROSITE" id="PS50850">
    <property type="entry name" value="MFS"/>
    <property type="match status" value="1"/>
</dbReference>
<dbReference type="eggNOG" id="COG2271">
    <property type="taxonomic scope" value="Bacteria"/>
</dbReference>
<dbReference type="Pfam" id="PF07690">
    <property type="entry name" value="MFS_1"/>
    <property type="match status" value="1"/>
</dbReference>
<evidence type="ECO:0000256" key="5">
    <source>
        <dbReference type="ARBA" id="ARBA00022989"/>
    </source>
</evidence>
<dbReference type="InterPro" id="IPR020846">
    <property type="entry name" value="MFS_dom"/>
</dbReference>
<dbReference type="Gene3D" id="1.20.1250.20">
    <property type="entry name" value="MFS general substrate transporter like domains"/>
    <property type="match status" value="1"/>
</dbReference>
<dbReference type="PANTHER" id="PTHR23517">
    <property type="entry name" value="RESISTANCE PROTEIN MDTM, PUTATIVE-RELATED-RELATED"/>
    <property type="match status" value="1"/>
</dbReference>
<feature type="transmembrane region" description="Helical" evidence="7">
    <location>
        <begin position="174"/>
        <end position="193"/>
    </location>
</feature>
<keyword evidence="6 7" id="KW-0472">Membrane</keyword>
<dbReference type="OrthoDB" id="1404228at2"/>
<feature type="transmembrane region" description="Helical" evidence="7">
    <location>
        <begin position="121"/>
        <end position="140"/>
    </location>
</feature>
<keyword evidence="5 7" id="KW-1133">Transmembrane helix</keyword>
<dbReference type="GO" id="GO:0022857">
    <property type="term" value="F:transmembrane transporter activity"/>
    <property type="evidence" value="ECO:0007669"/>
    <property type="project" value="InterPro"/>
</dbReference>
<feature type="transmembrane region" description="Helical" evidence="7">
    <location>
        <begin position="319"/>
        <end position="341"/>
    </location>
</feature>
<feature type="transmembrane region" description="Helical" evidence="7">
    <location>
        <begin position="60"/>
        <end position="80"/>
    </location>
</feature>
<feature type="transmembrane region" description="Helical" evidence="7">
    <location>
        <begin position="229"/>
        <end position="250"/>
    </location>
</feature>
<evidence type="ECO:0000256" key="6">
    <source>
        <dbReference type="ARBA" id="ARBA00023136"/>
    </source>
</evidence>
<dbReference type="EMBL" id="CP003740">
    <property type="protein sequence ID" value="AGI70156.1"/>
    <property type="molecule type" value="Genomic_DNA"/>
</dbReference>
<proteinExistence type="predicted"/>
<keyword evidence="10" id="KW-1185">Reference proteome</keyword>
<feature type="transmembrane region" description="Helical" evidence="7">
    <location>
        <begin position="92"/>
        <end position="115"/>
    </location>
</feature>
<dbReference type="KEGG" id="oat:OAN307_c48110"/>
<dbReference type="Proteomes" id="UP000005307">
    <property type="component" value="Chromosome"/>
</dbReference>
<feature type="transmembrane region" description="Helical" evidence="7">
    <location>
        <begin position="262"/>
        <end position="283"/>
    </location>
</feature>
<evidence type="ECO:0000313" key="10">
    <source>
        <dbReference type="Proteomes" id="UP000005307"/>
    </source>
</evidence>
<accession>M9RID2</accession>
<evidence type="ECO:0000313" key="9">
    <source>
        <dbReference type="EMBL" id="AGI70156.1"/>
    </source>
</evidence>
<evidence type="ECO:0000256" key="2">
    <source>
        <dbReference type="ARBA" id="ARBA00022448"/>
    </source>
</evidence>
<organism evidence="9 10">
    <name type="scientific">Octadecabacter antarcticus 307</name>
    <dbReference type="NCBI Taxonomy" id="391626"/>
    <lineage>
        <taxon>Bacteria</taxon>
        <taxon>Pseudomonadati</taxon>
        <taxon>Pseudomonadota</taxon>
        <taxon>Alphaproteobacteria</taxon>
        <taxon>Rhodobacterales</taxon>
        <taxon>Roseobacteraceae</taxon>
        <taxon>Octadecabacter</taxon>
    </lineage>
</organism>
<protein>
    <submittedName>
        <fullName evidence="9">MFS-type transporter</fullName>
    </submittedName>
</protein>
<evidence type="ECO:0000259" key="8">
    <source>
        <dbReference type="PROSITE" id="PS50850"/>
    </source>
</evidence>
<feature type="transmembrane region" description="Helical" evidence="7">
    <location>
        <begin position="21"/>
        <end position="40"/>
    </location>
</feature>
<dbReference type="InterPro" id="IPR050171">
    <property type="entry name" value="MFS_Transporters"/>
</dbReference>
<dbReference type="HOGENOM" id="CLU_001265_59_9_5"/>
<evidence type="ECO:0000256" key="1">
    <source>
        <dbReference type="ARBA" id="ARBA00004651"/>
    </source>
</evidence>
<feature type="domain" description="Major facilitator superfamily (MFS) profile" evidence="8">
    <location>
        <begin position="21"/>
        <end position="408"/>
    </location>
</feature>
<feature type="transmembrane region" description="Helical" evidence="7">
    <location>
        <begin position="295"/>
        <end position="313"/>
    </location>
</feature>
<dbReference type="STRING" id="391626.OAN307_c48110"/>
<evidence type="ECO:0000256" key="3">
    <source>
        <dbReference type="ARBA" id="ARBA00022475"/>
    </source>
</evidence>
<dbReference type="InterPro" id="IPR011701">
    <property type="entry name" value="MFS"/>
</dbReference>